<evidence type="ECO:0000256" key="7">
    <source>
        <dbReference type="ARBA" id="ARBA00022793"/>
    </source>
</evidence>
<dbReference type="PANTHER" id="PTHR21091:SF174">
    <property type="entry name" value="UROPORPHYRINOGEN DECARBOXYLASE"/>
    <property type="match status" value="1"/>
</dbReference>
<dbReference type="Gene3D" id="3.20.20.210">
    <property type="match status" value="1"/>
</dbReference>
<evidence type="ECO:0000313" key="15">
    <source>
        <dbReference type="EMBL" id="KAA8497188.1"/>
    </source>
</evidence>
<evidence type="ECO:0000313" key="16">
    <source>
        <dbReference type="Proteomes" id="UP000324585"/>
    </source>
</evidence>
<dbReference type="OMA" id="LWLMRQA"/>
<dbReference type="Pfam" id="PF01208">
    <property type="entry name" value="URO-D"/>
    <property type="match status" value="1"/>
</dbReference>
<evidence type="ECO:0000256" key="4">
    <source>
        <dbReference type="ARBA" id="ARBA00009935"/>
    </source>
</evidence>
<feature type="domain" description="Uroporphyrinogen decarboxylase (URO-D)" evidence="14">
    <location>
        <begin position="279"/>
        <end position="295"/>
    </location>
</feature>
<dbReference type="GO" id="GO:0006782">
    <property type="term" value="P:protoporphyrinogen IX biosynthetic process"/>
    <property type="evidence" value="ECO:0007669"/>
    <property type="project" value="UniProtKB-UniPathway"/>
</dbReference>
<comment type="similarity">
    <text evidence="4 12">Belongs to the uroporphyrinogen decarboxylase family.</text>
</comment>
<sequence>MPESKMGVLSEDPCGVTSASICAQVTEISYPQKMCILVKKLRRTYTPGWETTSGRAGTLWVRGGGVWRCVEVGSDVRTSRCLEEHSNESGGNAMEAFVPVVNGGELRLQRRQTVVRGSRAAKHAVLCAASPPVAPVAEGQGKILLDCARGNQVSRPPVWLMRQAGRYMSAFREYSDKYPFRQRSETPEIAIELSLQPWRAFQTDGVIMFSDILTPLPAIGIEFDIVKGRGPTFESPLRSQADVDRVLSVSDFDPHSKLPFVAETLSALRSEIGDACTLLGFVGCPWTLAAYATEGSSKKEIPATKRMMYSEPQILHSLLDKLADMVGEYACFQIESGAEVLQFFDSWAHHLTPAQYAEFSLPYTLRSIEIARRRHLDTPLIFFANGGAGKLELIQKLAPSVNVVGLDWATDMADARKTFGKDAVLQGNMDPLVLLGSDDHIKREVQRVCRAAGTGRHILNVGHGVVQGTPERAVGLFCEQARAYLYEESAAPAAAR</sequence>
<dbReference type="AlphaFoldDB" id="A0A5J4Z1I0"/>
<comment type="subcellular location">
    <subcellularLocation>
        <location evidence="2">Plastid</location>
        <location evidence="2">Chloroplast</location>
    </subcellularLocation>
</comment>
<reference evidence="16" key="1">
    <citation type="journal article" date="2019" name="Nat. Commun.">
        <title>Expansion of phycobilisome linker gene families in mesophilic red algae.</title>
        <authorList>
            <person name="Lee J."/>
            <person name="Kim D."/>
            <person name="Bhattacharya D."/>
            <person name="Yoon H.S."/>
        </authorList>
    </citation>
    <scope>NUCLEOTIDE SEQUENCE [LARGE SCALE GENOMIC DNA]</scope>
    <source>
        <strain evidence="16">CCMP 1328</strain>
    </source>
</reference>
<dbReference type="FunFam" id="3.20.20.210:FF:000006">
    <property type="entry name" value="Uroporphyrinogen decarboxylase"/>
    <property type="match status" value="1"/>
</dbReference>
<evidence type="ECO:0000256" key="12">
    <source>
        <dbReference type="RuleBase" id="RU004169"/>
    </source>
</evidence>
<accession>A0A5J4Z1I0</accession>
<comment type="function">
    <text evidence="1">Catalyzes the decarboxylation of four acetate groups of uroporphyrinogen-III to yield coproporphyrinogen-III.</text>
</comment>
<gene>
    <name evidence="15" type="ORF">FVE85_0917</name>
</gene>
<evidence type="ECO:0000256" key="10">
    <source>
        <dbReference type="ARBA" id="ARBA00048033"/>
    </source>
</evidence>
<feature type="domain" description="Uroporphyrinogen decarboxylase (URO-D)" evidence="13">
    <location>
        <begin position="157"/>
        <end position="166"/>
    </location>
</feature>
<dbReference type="InterPro" id="IPR038071">
    <property type="entry name" value="UROD/MetE-like_sf"/>
</dbReference>
<evidence type="ECO:0000256" key="1">
    <source>
        <dbReference type="ARBA" id="ARBA00002448"/>
    </source>
</evidence>
<dbReference type="CDD" id="cd00717">
    <property type="entry name" value="URO-D"/>
    <property type="match status" value="1"/>
</dbReference>
<dbReference type="EC" id="4.1.1.37" evidence="6 11"/>
<evidence type="ECO:0000256" key="5">
    <source>
        <dbReference type="ARBA" id="ARBA00011738"/>
    </source>
</evidence>
<dbReference type="InterPro" id="IPR006361">
    <property type="entry name" value="Uroporphyrinogen_deCO2ase_HemE"/>
</dbReference>
<comment type="caution">
    <text evidence="15">The sequence shown here is derived from an EMBL/GenBank/DDBJ whole genome shotgun (WGS) entry which is preliminary data.</text>
</comment>
<dbReference type="GO" id="GO:0009507">
    <property type="term" value="C:chloroplast"/>
    <property type="evidence" value="ECO:0007669"/>
    <property type="project" value="UniProtKB-SubCell"/>
</dbReference>
<protein>
    <recommendedName>
        <fullName evidence="6 11">Uroporphyrinogen decarboxylase</fullName>
        <ecNumber evidence="6 11">4.1.1.37</ecNumber>
    </recommendedName>
</protein>
<evidence type="ECO:0000256" key="11">
    <source>
        <dbReference type="RuleBase" id="RU000554"/>
    </source>
</evidence>
<dbReference type="PANTHER" id="PTHR21091">
    <property type="entry name" value="METHYLTETRAHYDROFOLATE:HOMOCYSTEINE METHYLTRANSFERASE RELATED"/>
    <property type="match status" value="1"/>
</dbReference>
<dbReference type="Proteomes" id="UP000324585">
    <property type="component" value="Unassembled WGS sequence"/>
</dbReference>
<dbReference type="GO" id="GO:0004853">
    <property type="term" value="F:uroporphyrinogen decarboxylase activity"/>
    <property type="evidence" value="ECO:0007669"/>
    <property type="project" value="UniProtKB-EC"/>
</dbReference>
<organism evidence="15 16">
    <name type="scientific">Porphyridium purpureum</name>
    <name type="common">Red alga</name>
    <name type="synonym">Porphyridium cruentum</name>
    <dbReference type="NCBI Taxonomy" id="35688"/>
    <lineage>
        <taxon>Eukaryota</taxon>
        <taxon>Rhodophyta</taxon>
        <taxon>Bangiophyceae</taxon>
        <taxon>Porphyridiales</taxon>
        <taxon>Porphyridiaceae</taxon>
        <taxon>Porphyridium</taxon>
    </lineage>
</organism>
<dbReference type="PROSITE" id="PS00906">
    <property type="entry name" value="UROD_1"/>
    <property type="match status" value="1"/>
</dbReference>
<evidence type="ECO:0000256" key="9">
    <source>
        <dbReference type="ARBA" id="ARBA00023244"/>
    </source>
</evidence>
<evidence type="ECO:0000256" key="2">
    <source>
        <dbReference type="ARBA" id="ARBA00004229"/>
    </source>
</evidence>
<dbReference type="InterPro" id="IPR000257">
    <property type="entry name" value="Uroporphyrinogen_deCOase"/>
</dbReference>
<dbReference type="EMBL" id="VRMN01000002">
    <property type="protein sequence ID" value="KAA8497188.1"/>
    <property type="molecule type" value="Genomic_DNA"/>
</dbReference>
<comment type="subunit">
    <text evidence="5">Homodimer.</text>
</comment>
<name>A0A5J4Z1I0_PORPP</name>
<proteinExistence type="inferred from homology"/>
<comment type="pathway">
    <text evidence="3 11">Porphyrin-containing compound metabolism; protoporphyrin-IX biosynthesis; coproporphyrinogen-III from 5-aminolevulinate: step 4/4.</text>
</comment>
<evidence type="ECO:0000259" key="13">
    <source>
        <dbReference type="PROSITE" id="PS00906"/>
    </source>
</evidence>
<comment type="catalytic activity">
    <reaction evidence="10 11">
        <text>uroporphyrinogen III + 4 H(+) = coproporphyrinogen III + 4 CO2</text>
        <dbReference type="Rhea" id="RHEA:19865"/>
        <dbReference type="ChEBI" id="CHEBI:15378"/>
        <dbReference type="ChEBI" id="CHEBI:16526"/>
        <dbReference type="ChEBI" id="CHEBI:57308"/>
        <dbReference type="ChEBI" id="CHEBI:57309"/>
        <dbReference type="EC" id="4.1.1.37"/>
    </reaction>
</comment>
<keyword evidence="7 11" id="KW-0210">Decarboxylase</keyword>
<dbReference type="SUPFAM" id="SSF51726">
    <property type="entry name" value="UROD/MetE-like"/>
    <property type="match status" value="1"/>
</dbReference>
<evidence type="ECO:0000256" key="8">
    <source>
        <dbReference type="ARBA" id="ARBA00023239"/>
    </source>
</evidence>
<evidence type="ECO:0000256" key="6">
    <source>
        <dbReference type="ARBA" id="ARBA00012288"/>
    </source>
</evidence>
<keyword evidence="16" id="KW-1185">Reference proteome</keyword>
<dbReference type="OrthoDB" id="339900at2759"/>
<dbReference type="UniPathway" id="UPA00251">
    <property type="reaction ID" value="UER00321"/>
</dbReference>
<keyword evidence="8 11" id="KW-0456">Lyase</keyword>
<dbReference type="PROSITE" id="PS00907">
    <property type="entry name" value="UROD_2"/>
    <property type="match status" value="1"/>
</dbReference>
<evidence type="ECO:0000259" key="14">
    <source>
        <dbReference type="PROSITE" id="PS00907"/>
    </source>
</evidence>
<keyword evidence="9 11" id="KW-0627">Porphyrin biosynthesis</keyword>
<evidence type="ECO:0000256" key="3">
    <source>
        <dbReference type="ARBA" id="ARBA00004804"/>
    </source>
</evidence>
<dbReference type="NCBIfam" id="TIGR01464">
    <property type="entry name" value="hemE"/>
    <property type="match status" value="1"/>
</dbReference>